<proteinExistence type="predicted"/>
<dbReference type="InterPro" id="IPR008136">
    <property type="entry name" value="CinA_C"/>
</dbReference>
<dbReference type="Proteomes" id="UP000000492">
    <property type="component" value="Chromosome"/>
</dbReference>
<protein>
    <recommendedName>
        <fullName evidence="1">CinA C-terminal domain-containing protein</fullName>
    </recommendedName>
</protein>
<evidence type="ECO:0000313" key="2">
    <source>
        <dbReference type="EMBL" id="AEI09572.1"/>
    </source>
</evidence>
<dbReference type="EMBL" id="CP002857">
    <property type="protein sequence ID" value="AEI09572.1"/>
    <property type="molecule type" value="Genomic_DNA"/>
</dbReference>
<dbReference type="InterPro" id="IPR036653">
    <property type="entry name" value="CinA-like_C"/>
</dbReference>
<dbReference type="Gene3D" id="3.90.950.20">
    <property type="entry name" value="CinA-like"/>
    <property type="match status" value="1"/>
</dbReference>
<name>F8DY14_CORRG</name>
<gene>
    <name evidence="2" type="ordered locus">CRES_1217</name>
</gene>
<reference evidence="2 3" key="1">
    <citation type="journal article" date="2012" name="BMC Genomics">
        <title>Complete genome sequence, lifestyle, and multi-drug resistance of the human pathogen Corynebacterium resistens DSM 45100 isolated from blood samples of a leukemia patient.</title>
        <authorList>
            <person name="Schroder J."/>
            <person name="Maus I."/>
            <person name="Meyer K."/>
            <person name="Wordemann S."/>
            <person name="Blom J."/>
            <person name="Jaenicke S."/>
            <person name="Schneider J."/>
            <person name="Trost E."/>
            <person name="Tauch A."/>
        </authorList>
    </citation>
    <scope>NUCLEOTIDE SEQUENCE [LARGE SCALE GENOMIC DNA]</scope>
    <source>
        <strain evidence="3">DSM 45100 / JCM 12819 / CCUG 50093 / GTC 2026 / SICGH 158</strain>
    </source>
</reference>
<dbReference type="RefSeq" id="WP_013888585.1">
    <property type="nucleotide sequence ID" value="NC_015673.1"/>
</dbReference>
<keyword evidence="3" id="KW-1185">Reference proteome</keyword>
<dbReference type="NCBIfam" id="TIGR00199">
    <property type="entry name" value="PncC_domain"/>
    <property type="match status" value="1"/>
</dbReference>
<evidence type="ECO:0000259" key="1">
    <source>
        <dbReference type="Pfam" id="PF02464"/>
    </source>
</evidence>
<feature type="domain" description="CinA C-terminal" evidence="1">
    <location>
        <begin position="20"/>
        <end position="176"/>
    </location>
</feature>
<sequence length="183" mass="18515">MPDLQLPNSSLISVTSAPATAEDVVAQLRKQGKTVATAESLTAGLLSATIATVPGASNVLRGGLVVYATDLKASLAGVPADFLRRHGPVHPEVAAALATGAARRCEADFGVGLTGVAGPDPQDGHAVGEVYVGVGTKNPEQTVVAALPAGWWDAEAKDVRASIREAAVALALTLLSTVDFELA</sequence>
<dbReference type="HOGENOM" id="CLU_030805_1_0_11"/>
<dbReference type="KEGG" id="crd:CRES_1217"/>
<evidence type="ECO:0000313" key="3">
    <source>
        <dbReference type="Proteomes" id="UP000000492"/>
    </source>
</evidence>
<accession>F8DY14</accession>
<dbReference type="OrthoDB" id="1253990at2"/>
<dbReference type="eggNOG" id="COG1546">
    <property type="taxonomic scope" value="Bacteria"/>
</dbReference>
<dbReference type="Pfam" id="PF02464">
    <property type="entry name" value="CinA"/>
    <property type="match status" value="1"/>
</dbReference>
<dbReference type="STRING" id="662755.CRES_1217"/>
<dbReference type="AlphaFoldDB" id="F8DY14"/>
<organism evidence="2 3">
    <name type="scientific">Corynebacterium resistens (strain DSM 45100 / JCM 12819 / GTC 2026 / SICGH 158)</name>
    <dbReference type="NCBI Taxonomy" id="662755"/>
    <lineage>
        <taxon>Bacteria</taxon>
        <taxon>Bacillati</taxon>
        <taxon>Actinomycetota</taxon>
        <taxon>Actinomycetes</taxon>
        <taxon>Mycobacteriales</taxon>
        <taxon>Corynebacteriaceae</taxon>
        <taxon>Corynebacterium</taxon>
    </lineage>
</organism>
<dbReference type="SUPFAM" id="SSF142433">
    <property type="entry name" value="CinA-like"/>
    <property type="match status" value="1"/>
</dbReference>